<dbReference type="FunFam" id="2.130.10.10:FF:001167">
    <property type="entry name" value="Uncharacterized protein"/>
    <property type="match status" value="1"/>
</dbReference>
<evidence type="ECO:0000259" key="5">
    <source>
        <dbReference type="Pfam" id="PF17034"/>
    </source>
</evidence>
<reference evidence="7 8" key="1">
    <citation type="submission" date="2016-05" db="EMBL/GenBank/DDBJ databases">
        <title>A degradative enzymes factory behind the ericoid mycorrhizal symbiosis.</title>
        <authorList>
            <consortium name="DOE Joint Genome Institute"/>
            <person name="Martino E."/>
            <person name="Morin E."/>
            <person name="Grelet G."/>
            <person name="Kuo A."/>
            <person name="Kohler A."/>
            <person name="Daghino S."/>
            <person name="Barry K."/>
            <person name="Choi C."/>
            <person name="Cichocki N."/>
            <person name="Clum A."/>
            <person name="Copeland A."/>
            <person name="Hainaut M."/>
            <person name="Haridas S."/>
            <person name="Labutti K."/>
            <person name="Lindquist E."/>
            <person name="Lipzen A."/>
            <person name="Khouja H.-R."/>
            <person name="Murat C."/>
            <person name="Ohm R."/>
            <person name="Olson A."/>
            <person name="Spatafora J."/>
            <person name="Veneault-Fourrey C."/>
            <person name="Henrissat B."/>
            <person name="Grigoriev I."/>
            <person name="Martin F."/>
            <person name="Perotto S."/>
        </authorList>
    </citation>
    <scope>NUCLEOTIDE SEQUENCE [LARGE SCALE GENOMIC DNA]</scope>
    <source>
        <strain evidence="7 8">UAMH 7357</strain>
    </source>
</reference>
<dbReference type="OrthoDB" id="341486at2759"/>
<dbReference type="Pfam" id="PF17034">
    <property type="entry name" value="zinc_ribbon_16"/>
    <property type="match status" value="1"/>
</dbReference>
<dbReference type="EMBL" id="KZ613473">
    <property type="protein sequence ID" value="PMD24014.1"/>
    <property type="molecule type" value="Genomic_DNA"/>
</dbReference>
<evidence type="ECO:0000259" key="6">
    <source>
        <dbReference type="Pfam" id="PF21719"/>
    </source>
</evidence>
<dbReference type="Gene3D" id="2.130.10.10">
    <property type="entry name" value="YVTN repeat-like/Quinoprotein amine dehydrogenase"/>
    <property type="match status" value="1"/>
</dbReference>
<dbReference type="InterPro" id="IPR049092">
    <property type="entry name" value="MIOS_a-sol"/>
</dbReference>
<keyword evidence="3" id="KW-0677">Repeat</keyword>
<evidence type="ECO:0000313" key="7">
    <source>
        <dbReference type="EMBL" id="PMD24014.1"/>
    </source>
</evidence>
<name>A0A2J6QCL6_9HELO</name>
<dbReference type="GO" id="GO:1904263">
    <property type="term" value="P:positive regulation of TORC1 signaling"/>
    <property type="evidence" value="ECO:0007669"/>
    <property type="project" value="TreeGrafter"/>
</dbReference>
<dbReference type="STRING" id="1745343.A0A2J6QCL6"/>
<comment type="similarity">
    <text evidence="1">Belongs to the WD repeat mio family.</text>
</comment>
<feature type="region of interest" description="Disordered" evidence="4">
    <location>
        <begin position="458"/>
        <end position="506"/>
    </location>
</feature>
<dbReference type="Proteomes" id="UP000235672">
    <property type="component" value="Unassembled WGS sequence"/>
</dbReference>
<dbReference type="SUPFAM" id="SSF50978">
    <property type="entry name" value="WD40 repeat-like"/>
    <property type="match status" value="1"/>
</dbReference>
<feature type="domain" description="GATOR2 complex protein MIO zinc-ribbon like" evidence="5">
    <location>
        <begin position="946"/>
        <end position="1024"/>
    </location>
</feature>
<dbReference type="InterPro" id="IPR031488">
    <property type="entry name" value="Zn_ribbon_mio"/>
</dbReference>
<keyword evidence="2" id="KW-0853">WD repeat</keyword>
<evidence type="ECO:0000256" key="2">
    <source>
        <dbReference type="ARBA" id="ARBA00022574"/>
    </source>
</evidence>
<sequence length="1029" mass="116409">MDRNEGIIRWSPNLSRDEFMVFNLNNRVVHLYEATGYAQPGNFDYEKVSKHTEFPAINTYDWSPINRGLVAVGTGQGEVHLLRVDDNSNASLTLPLKLQRPCQSVTFNTTGFLAVGLDRVRNDSCLQIWDINQRLAGLDLNKKGWSVPTMNLEPRKKLEASVSITAIRFFEDQPQTLVVGVKNQSVRIHDLRDPSSSVITFQTRCCNNIAIDYTDTNYFASSSLDQPGLVVWDRRASNRSTASTMYLESFDQEEVPWGAALKLDRAIEVDKSVYIKQLRYSREERGALGVLSSAGQLQVLKTKREYVEPDSLEDVHISPEILEVETSFDLEYAFFEPDHKRKYEHRIVSFDWLNLGTSDLQTRVVALRANGDFEILQVPAETYGQLSQLVPWKPPHRLEDPYMSLMNFEDASEKVKVRGPLFATAAKLSVPVFGPEKFQTVKSQTLLKEAIKESMRSEDPVDNILASSDSELRQSQKLSDPGISTSQMEGKMTQLDGSEKSTADFTSPDKVFTSREVHDKLHYSSMSLISSNKPRNKLLDHVMLRRAFDGYLLDSKVNKMVVNDDQWLKDLWEWIQGAEEAAQDDRMVSRPLDLSYMGVYTIWMNLLGEKAHSRLIDSVVIPDTSQWERLIANINKRAGRPYFQGVATTKPHHRQLCLAICGLSKSADELDEDLVALEEQKKYATAAAWALFEGIPKRAVEILKRGGTDLLFVAMALDIKLQSTASLELDKVEWGKALENHPEMAEDSYLRAIYGYITTGDWAVIADEAALPLRDRVGVALRHFDDDKLTEWLLIQMEEASRNGDIEGIVLAGITDNMVDILAKYIEKLRDYQTPILIMSFCFPRYISDIRCDAWHKAYKDFLQRHKKYILRVKFEQQSTIKSRLRDGLPVIKPPPRQVTIRCLNCDAHAANDLGNSGVASFSGSFPGSTTIDPRNPLAATGINAGLCCPRCGSHLSRCAVCIGIVGVPRSDRPEQSVNAEIRRMANFPTFCLKCKHVMHMDHSVDWFRRHNECPVPECRCQCNAMASR</sequence>
<gene>
    <name evidence="7" type="ORF">NA56DRAFT_643299</name>
</gene>
<proteinExistence type="inferred from homology"/>
<evidence type="ECO:0000256" key="4">
    <source>
        <dbReference type="SAM" id="MobiDB-lite"/>
    </source>
</evidence>
<evidence type="ECO:0000256" key="1">
    <source>
        <dbReference type="ARBA" id="ARBA00009713"/>
    </source>
</evidence>
<evidence type="ECO:0000256" key="3">
    <source>
        <dbReference type="ARBA" id="ARBA00022737"/>
    </source>
</evidence>
<dbReference type="InterPro" id="IPR015943">
    <property type="entry name" value="WD40/YVTN_repeat-like_dom_sf"/>
</dbReference>
<dbReference type="AlphaFoldDB" id="A0A2J6QCL6"/>
<dbReference type="GO" id="GO:0005737">
    <property type="term" value="C:cytoplasm"/>
    <property type="evidence" value="ECO:0007669"/>
    <property type="project" value="TreeGrafter"/>
</dbReference>
<evidence type="ECO:0000313" key="8">
    <source>
        <dbReference type="Proteomes" id="UP000235672"/>
    </source>
</evidence>
<dbReference type="Pfam" id="PF21719">
    <property type="entry name" value="MIOS_a-sol"/>
    <property type="match status" value="1"/>
</dbReference>
<keyword evidence="8" id="KW-1185">Reference proteome</keyword>
<dbReference type="PANTHER" id="PTHR16453">
    <property type="entry name" value="WD40 DOMAIN-CONTAINING PROTEIN MIO FAMILY MEMBER"/>
    <property type="match status" value="1"/>
</dbReference>
<feature type="domain" description="MIOS-like alpha-solenoid" evidence="6">
    <location>
        <begin position="543"/>
        <end position="781"/>
    </location>
</feature>
<feature type="compositionally biased region" description="Polar residues" evidence="4">
    <location>
        <begin position="465"/>
        <end position="488"/>
    </location>
</feature>
<protein>
    <submittedName>
        <fullName evidence="7">Uncharacterized protein</fullName>
    </submittedName>
</protein>
<dbReference type="PANTHER" id="PTHR16453:SF9">
    <property type="entry name" value="GATOR COMPLEX PROTEIN MIOS"/>
    <property type="match status" value="1"/>
</dbReference>
<accession>A0A2J6QCL6</accession>
<dbReference type="InterPro" id="IPR037593">
    <property type="entry name" value="MIOS/Sea4"/>
</dbReference>
<dbReference type="InterPro" id="IPR036322">
    <property type="entry name" value="WD40_repeat_dom_sf"/>
</dbReference>
<organism evidence="7 8">
    <name type="scientific">Hyaloscypha hepaticicola</name>
    <dbReference type="NCBI Taxonomy" id="2082293"/>
    <lineage>
        <taxon>Eukaryota</taxon>
        <taxon>Fungi</taxon>
        <taxon>Dikarya</taxon>
        <taxon>Ascomycota</taxon>
        <taxon>Pezizomycotina</taxon>
        <taxon>Leotiomycetes</taxon>
        <taxon>Helotiales</taxon>
        <taxon>Hyaloscyphaceae</taxon>
        <taxon>Hyaloscypha</taxon>
    </lineage>
</organism>